<sequence length="308" mass="33890">MNNWTLFMKLSRFRVVPVMVIPVLLGGFGALVWNDTFHPWLFVVTIIGAVAAHLFSNMINDLWDFRNGIDIAAKETASTISTNSGFLANGTIKERTFSLVTWGLFAIALVSGVVLSLFSGWLVLVFGALGGLIAYFYVAPPIKFGYRGKGYSEIAILLSFGILPTLGSYYVQTSQVAIRPMILSLPIGLLTTLILFNHHFLHWRADQSAGKKTLVVVWGERRALWFSKALFALSYIALIVCVIAGVFPYYALLALFSAIPVYRVYTLLKAENPSPAYLPLMGASVKASTRGGVIMMLSLIVQAIIQRL</sequence>
<protein>
    <submittedName>
        <fullName evidence="9">Prenyltransferase</fullName>
    </submittedName>
</protein>
<feature type="transmembrane region" description="Helical" evidence="8">
    <location>
        <begin position="230"/>
        <end position="259"/>
    </location>
</feature>
<dbReference type="Gene3D" id="1.20.120.1780">
    <property type="entry name" value="UbiA prenyltransferase"/>
    <property type="match status" value="1"/>
</dbReference>
<name>A0A3S0BKE8_9BACL</name>
<dbReference type="Pfam" id="PF01040">
    <property type="entry name" value="UbiA"/>
    <property type="match status" value="1"/>
</dbReference>
<dbReference type="UniPathway" id="UPA00079"/>
<dbReference type="RefSeq" id="WP_126142445.1">
    <property type="nucleotide sequence ID" value="NZ_RXHU01000049.1"/>
</dbReference>
<evidence type="ECO:0000256" key="4">
    <source>
        <dbReference type="ARBA" id="ARBA00022679"/>
    </source>
</evidence>
<keyword evidence="5 8" id="KW-0812">Transmembrane</keyword>
<dbReference type="CDD" id="cd13962">
    <property type="entry name" value="PT_UbiA_UBIAD1"/>
    <property type="match status" value="1"/>
</dbReference>
<accession>A0A3S0BKE8</accession>
<evidence type="ECO:0000256" key="8">
    <source>
        <dbReference type="SAM" id="Phobius"/>
    </source>
</evidence>
<dbReference type="InterPro" id="IPR026046">
    <property type="entry name" value="UBIAD1"/>
</dbReference>
<keyword evidence="4 9" id="KW-0808">Transferase</keyword>
<dbReference type="InterPro" id="IPR044878">
    <property type="entry name" value="UbiA_sf"/>
</dbReference>
<comment type="subcellular location">
    <subcellularLocation>
        <location evidence="1">Membrane</location>
        <topology evidence="1">Multi-pass membrane protein</topology>
    </subcellularLocation>
</comment>
<feature type="transmembrane region" description="Helical" evidence="8">
    <location>
        <begin position="150"/>
        <end position="171"/>
    </location>
</feature>
<evidence type="ECO:0000313" key="10">
    <source>
        <dbReference type="Proteomes" id="UP000276128"/>
    </source>
</evidence>
<dbReference type="OrthoDB" id="9767568at2"/>
<reference evidence="9 10" key="1">
    <citation type="submission" date="2018-12" db="EMBL/GenBank/DDBJ databases">
        <title>Bacillus ochoae sp. nov., Paenibacillus whitsoniae sp. nov., Paenibacillus spiritus sp. nov. Isolated from the Mars Exploration Rover during spacecraft assembly.</title>
        <authorList>
            <person name="Seuylemezian A."/>
            <person name="Vaishampayan P."/>
        </authorList>
    </citation>
    <scope>NUCLEOTIDE SEQUENCE [LARGE SCALE GENOMIC DNA]</scope>
    <source>
        <strain evidence="9 10">MER 54</strain>
    </source>
</reference>
<feature type="transmembrane region" description="Helical" evidence="8">
    <location>
        <begin position="12"/>
        <end position="33"/>
    </location>
</feature>
<keyword evidence="3" id="KW-0474">Menaquinone biosynthesis</keyword>
<evidence type="ECO:0000256" key="2">
    <source>
        <dbReference type="ARBA" id="ARBA00004863"/>
    </source>
</evidence>
<dbReference type="PIRSF" id="PIRSF005355">
    <property type="entry name" value="UBIAD1"/>
    <property type="match status" value="1"/>
</dbReference>
<dbReference type="Gene3D" id="1.10.357.140">
    <property type="entry name" value="UbiA prenyltransferase"/>
    <property type="match status" value="1"/>
</dbReference>
<dbReference type="AlphaFoldDB" id="A0A3S0BKE8"/>
<evidence type="ECO:0000256" key="6">
    <source>
        <dbReference type="ARBA" id="ARBA00022989"/>
    </source>
</evidence>
<feature type="transmembrane region" description="Helical" evidence="8">
    <location>
        <begin position="39"/>
        <end position="56"/>
    </location>
</feature>
<evidence type="ECO:0000256" key="3">
    <source>
        <dbReference type="ARBA" id="ARBA00022428"/>
    </source>
</evidence>
<feature type="transmembrane region" description="Helical" evidence="8">
    <location>
        <begin position="121"/>
        <end position="138"/>
    </location>
</feature>
<feature type="transmembrane region" description="Helical" evidence="8">
    <location>
        <begin position="96"/>
        <end position="115"/>
    </location>
</feature>
<dbReference type="InterPro" id="IPR000537">
    <property type="entry name" value="UbiA_prenyltransferase"/>
</dbReference>
<comment type="pathway">
    <text evidence="2">Quinol/quinone metabolism; menaquinone biosynthesis.</text>
</comment>
<dbReference type="PANTHER" id="PTHR13929:SF0">
    <property type="entry name" value="UBIA PRENYLTRANSFERASE DOMAIN-CONTAINING PROTEIN 1"/>
    <property type="match status" value="1"/>
</dbReference>
<dbReference type="GO" id="GO:0042371">
    <property type="term" value="P:vitamin K biosynthetic process"/>
    <property type="evidence" value="ECO:0007669"/>
    <property type="project" value="TreeGrafter"/>
</dbReference>
<keyword evidence="7 8" id="KW-0472">Membrane</keyword>
<comment type="caution">
    <text evidence="9">The sequence shown here is derived from an EMBL/GenBank/DDBJ whole genome shotgun (WGS) entry which is preliminary data.</text>
</comment>
<dbReference type="EMBL" id="RXHU01000049">
    <property type="protein sequence ID" value="RTE08546.1"/>
    <property type="molecule type" value="Genomic_DNA"/>
</dbReference>
<dbReference type="PANTHER" id="PTHR13929">
    <property type="entry name" value="1,4-DIHYDROXY-2-NAPHTHOATE OCTAPRENYLTRANSFERASE"/>
    <property type="match status" value="1"/>
</dbReference>
<dbReference type="GO" id="GO:0009234">
    <property type="term" value="P:menaquinone biosynthetic process"/>
    <property type="evidence" value="ECO:0007669"/>
    <property type="project" value="UniProtKB-UniPathway"/>
</dbReference>
<dbReference type="GO" id="GO:0004659">
    <property type="term" value="F:prenyltransferase activity"/>
    <property type="evidence" value="ECO:0007669"/>
    <property type="project" value="InterPro"/>
</dbReference>
<evidence type="ECO:0000256" key="1">
    <source>
        <dbReference type="ARBA" id="ARBA00004141"/>
    </source>
</evidence>
<organism evidence="9 10">
    <name type="scientific">Paenibacillus whitsoniae</name>
    <dbReference type="NCBI Taxonomy" id="2496558"/>
    <lineage>
        <taxon>Bacteria</taxon>
        <taxon>Bacillati</taxon>
        <taxon>Bacillota</taxon>
        <taxon>Bacilli</taxon>
        <taxon>Bacillales</taxon>
        <taxon>Paenibacillaceae</taxon>
        <taxon>Paenibacillus</taxon>
    </lineage>
</organism>
<proteinExistence type="predicted"/>
<feature type="transmembrane region" description="Helical" evidence="8">
    <location>
        <begin position="177"/>
        <end position="196"/>
    </location>
</feature>
<evidence type="ECO:0000256" key="7">
    <source>
        <dbReference type="ARBA" id="ARBA00023136"/>
    </source>
</evidence>
<keyword evidence="6 8" id="KW-1133">Transmembrane helix</keyword>
<keyword evidence="10" id="KW-1185">Reference proteome</keyword>
<gene>
    <name evidence="9" type="ORF">EJQ19_17085</name>
</gene>
<evidence type="ECO:0000313" key="9">
    <source>
        <dbReference type="EMBL" id="RTE08546.1"/>
    </source>
</evidence>
<dbReference type="Proteomes" id="UP000276128">
    <property type="component" value="Unassembled WGS sequence"/>
</dbReference>
<dbReference type="GO" id="GO:0016020">
    <property type="term" value="C:membrane"/>
    <property type="evidence" value="ECO:0007669"/>
    <property type="project" value="UniProtKB-SubCell"/>
</dbReference>
<evidence type="ECO:0000256" key="5">
    <source>
        <dbReference type="ARBA" id="ARBA00022692"/>
    </source>
</evidence>